<feature type="transmembrane region" description="Helical" evidence="8">
    <location>
        <begin position="202"/>
        <end position="222"/>
    </location>
</feature>
<comment type="subcellular location">
    <subcellularLocation>
        <location evidence="1">Cell membrane</location>
        <topology evidence="1">Multi-pass membrane protein</topology>
    </subcellularLocation>
</comment>
<keyword evidence="2" id="KW-1003">Cell membrane</keyword>
<feature type="transmembrane region" description="Helical" evidence="8">
    <location>
        <begin position="6"/>
        <end position="25"/>
    </location>
</feature>
<dbReference type="EC" id="2.4.-.-" evidence="10"/>
<dbReference type="PANTHER" id="PTHR33908">
    <property type="entry name" value="MANNOSYLTRANSFERASE YKCB-RELATED"/>
    <property type="match status" value="1"/>
</dbReference>
<dbReference type="InterPro" id="IPR050297">
    <property type="entry name" value="LipidA_mod_glycosyltrf_83"/>
</dbReference>
<evidence type="ECO:0000256" key="2">
    <source>
        <dbReference type="ARBA" id="ARBA00022475"/>
    </source>
</evidence>
<evidence type="ECO:0000313" key="10">
    <source>
        <dbReference type="EMBL" id="MDJ1183778.1"/>
    </source>
</evidence>
<dbReference type="InterPro" id="IPR038731">
    <property type="entry name" value="RgtA/B/C-like"/>
</dbReference>
<organism evidence="10 11">
    <name type="scientific">Roseofilum casamattae BLCC-M143</name>
    <dbReference type="NCBI Taxonomy" id="3022442"/>
    <lineage>
        <taxon>Bacteria</taxon>
        <taxon>Bacillati</taxon>
        <taxon>Cyanobacteriota</taxon>
        <taxon>Cyanophyceae</taxon>
        <taxon>Desertifilales</taxon>
        <taxon>Desertifilaceae</taxon>
        <taxon>Roseofilum</taxon>
        <taxon>Roseofilum casamattae</taxon>
    </lineage>
</organism>
<evidence type="ECO:0000256" key="3">
    <source>
        <dbReference type="ARBA" id="ARBA00022676"/>
    </source>
</evidence>
<evidence type="ECO:0000256" key="4">
    <source>
        <dbReference type="ARBA" id="ARBA00022679"/>
    </source>
</evidence>
<feature type="transmembrane region" description="Helical" evidence="8">
    <location>
        <begin position="234"/>
        <end position="253"/>
    </location>
</feature>
<dbReference type="EMBL" id="JAQOSQ010000010">
    <property type="protein sequence ID" value="MDJ1183778.1"/>
    <property type="molecule type" value="Genomic_DNA"/>
</dbReference>
<feature type="transmembrane region" description="Helical" evidence="8">
    <location>
        <begin position="110"/>
        <end position="130"/>
    </location>
</feature>
<dbReference type="Proteomes" id="UP001232992">
    <property type="component" value="Unassembled WGS sequence"/>
</dbReference>
<feature type="transmembrane region" description="Helical" evidence="8">
    <location>
        <begin position="136"/>
        <end position="158"/>
    </location>
</feature>
<feature type="transmembrane region" description="Helical" evidence="8">
    <location>
        <begin position="165"/>
        <end position="182"/>
    </location>
</feature>
<evidence type="ECO:0000256" key="8">
    <source>
        <dbReference type="SAM" id="Phobius"/>
    </source>
</evidence>
<keyword evidence="6 8" id="KW-1133">Transmembrane helix</keyword>
<gene>
    <name evidence="10" type="ORF">PMH09_11320</name>
</gene>
<reference evidence="10 11" key="1">
    <citation type="submission" date="2023-01" db="EMBL/GenBank/DDBJ databases">
        <title>Novel diversity within Roseofilum (Cyanobacteria; Desertifilaceae) from marine benthic mats with descriptions of four novel species.</title>
        <authorList>
            <person name="Wang Y."/>
            <person name="Berthold D.E."/>
            <person name="Hu J."/>
            <person name="Lefler F.W."/>
            <person name="Laughinghouse H.D. IV."/>
        </authorList>
    </citation>
    <scope>NUCLEOTIDE SEQUENCE [LARGE SCALE GENOMIC DNA]</scope>
    <source>
        <strain evidence="10 11">BLCC-M143</strain>
    </source>
</reference>
<evidence type="ECO:0000256" key="7">
    <source>
        <dbReference type="ARBA" id="ARBA00023136"/>
    </source>
</evidence>
<feature type="transmembrane region" description="Helical" evidence="8">
    <location>
        <begin position="302"/>
        <end position="319"/>
    </location>
</feature>
<proteinExistence type="predicted"/>
<dbReference type="PANTHER" id="PTHR33908:SF11">
    <property type="entry name" value="MEMBRANE PROTEIN"/>
    <property type="match status" value="1"/>
</dbReference>
<keyword evidence="4 10" id="KW-0808">Transferase</keyword>
<keyword evidence="11" id="KW-1185">Reference proteome</keyword>
<evidence type="ECO:0000256" key="6">
    <source>
        <dbReference type="ARBA" id="ARBA00022989"/>
    </source>
</evidence>
<accession>A0ABT7BX56</accession>
<dbReference type="Pfam" id="PF13231">
    <property type="entry name" value="PMT_2"/>
    <property type="match status" value="1"/>
</dbReference>
<keyword evidence="3 10" id="KW-0328">Glycosyltransferase</keyword>
<evidence type="ECO:0000256" key="1">
    <source>
        <dbReference type="ARBA" id="ARBA00004651"/>
    </source>
</evidence>
<feature type="transmembrane region" description="Helical" evidence="8">
    <location>
        <begin position="326"/>
        <end position="345"/>
    </location>
</feature>
<evidence type="ECO:0000259" key="9">
    <source>
        <dbReference type="Pfam" id="PF13231"/>
    </source>
</evidence>
<name>A0ABT7BX56_9CYAN</name>
<feature type="transmembrane region" description="Helical" evidence="8">
    <location>
        <begin position="357"/>
        <end position="377"/>
    </location>
</feature>
<dbReference type="RefSeq" id="WP_283758429.1">
    <property type="nucleotide sequence ID" value="NZ_JAQOSQ010000010.1"/>
</dbReference>
<dbReference type="GO" id="GO:0016757">
    <property type="term" value="F:glycosyltransferase activity"/>
    <property type="evidence" value="ECO:0007669"/>
    <property type="project" value="UniProtKB-KW"/>
</dbReference>
<feature type="domain" description="Glycosyltransferase RgtA/B/C/D-like" evidence="9">
    <location>
        <begin position="91"/>
        <end position="249"/>
    </location>
</feature>
<comment type="caution">
    <text evidence="10">The sequence shown here is derived from an EMBL/GenBank/DDBJ whole genome shotgun (WGS) entry which is preliminary data.</text>
</comment>
<keyword evidence="7 8" id="KW-0472">Membrane</keyword>
<keyword evidence="5 8" id="KW-0812">Transmembrane</keyword>
<protein>
    <submittedName>
        <fullName evidence="10">Glycosyltransferase family 39 protein</fullName>
        <ecNumber evidence="10">2.4.-.-</ecNumber>
    </submittedName>
</protein>
<evidence type="ECO:0000256" key="5">
    <source>
        <dbReference type="ARBA" id="ARBA00022692"/>
    </source>
</evidence>
<sequence length="519" mass="59262">MTSLSRQFKFAIAAIIAIGIVFRFAHLDRKVYWHDEIYTSLRVSGYIGWQVSQASFNNQFLTAEDLQTYQQLTPELGIDDTLKSLMTHPEHPPLYYLLLRLWMDNFGSSVAVVRSFSAVLSLLTFPLLYLLANELFLAPGVGWIAIALLAVSPVHVLYAQEARQYSLWTISILLSSLTLLRATRLNRGDDWMVYSLATAFNLYTNLLSVLITFSQQLWVLLVEGFRWSSRVKRSILAISFAGLAFAPWLGILIENWNYVRSVTSWSEKSPHNFPIAKFWGKHLTRSFIDFDGATLGFLSEETALYLLLALTIVATIYLVQHAPKRVWLFMLSLGIAMLPLMIPDVLFGGMRSKNTRYFMGVIIGFELIVSYFIYGLLTAKVRWKPMLGSAIFALLIAGGVASCVENARAEAWWNKGWSPETTRAISQIQQAPAPLIISHPSDTNFGDLVTFSHKVNPETRFWLIRREHFPLVPDKIKELEGDRQIFLYNAAKELREDLKEDYRLEFLDNTRLVRVQPLE</sequence>
<evidence type="ECO:0000313" key="11">
    <source>
        <dbReference type="Proteomes" id="UP001232992"/>
    </source>
</evidence>